<name>A0AAD1ZAX2_9LAMI</name>
<feature type="region of interest" description="Disordered" evidence="1">
    <location>
        <begin position="311"/>
        <end position="415"/>
    </location>
</feature>
<dbReference type="PANTHER" id="PTHR46836:SF8">
    <property type="entry name" value="AFADIN"/>
    <property type="match status" value="1"/>
</dbReference>
<dbReference type="Pfam" id="PF14309">
    <property type="entry name" value="DUF4378"/>
    <property type="match status" value="1"/>
</dbReference>
<accession>A0AAD1ZAX2</accession>
<protein>
    <recommendedName>
        <fullName evidence="2">DUF4378 domain-containing protein</fullName>
    </recommendedName>
</protein>
<dbReference type="Proteomes" id="UP000834106">
    <property type="component" value="Chromosome 8"/>
</dbReference>
<feature type="compositionally biased region" description="Basic and acidic residues" evidence="1">
    <location>
        <begin position="366"/>
        <end position="380"/>
    </location>
</feature>
<feature type="domain" description="DUF4378" evidence="2">
    <location>
        <begin position="494"/>
        <end position="644"/>
    </location>
</feature>
<dbReference type="PANTHER" id="PTHR46836">
    <property type="entry name" value="AFADIN"/>
    <property type="match status" value="1"/>
</dbReference>
<feature type="compositionally biased region" description="Low complexity" evidence="1">
    <location>
        <begin position="351"/>
        <end position="365"/>
    </location>
</feature>
<organism evidence="3 4">
    <name type="scientific">Fraxinus pennsylvanica</name>
    <dbReference type="NCBI Taxonomy" id="56036"/>
    <lineage>
        <taxon>Eukaryota</taxon>
        <taxon>Viridiplantae</taxon>
        <taxon>Streptophyta</taxon>
        <taxon>Embryophyta</taxon>
        <taxon>Tracheophyta</taxon>
        <taxon>Spermatophyta</taxon>
        <taxon>Magnoliopsida</taxon>
        <taxon>eudicotyledons</taxon>
        <taxon>Gunneridae</taxon>
        <taxon>Pentapetalae</taxon>
        <taxon>asterids</taxon>
        <taxon>lamiids</taxon>
        <taxon>Lamiales</taxon>
        <taxon>Oleaceae</taxon>
        <taxon>Oleeae</taxon>
        <taxon>Fraxinus</taxon>
    </lineage>
</organism>
<dbReference type="EMBL" id="OU503043">
    <property type="protein sequence ID" value="CAI9766283.1"/>
    <property type="molecule type" value="Genomic_DNA"/>
</dbReference>
<sequence length="648" mass="72797">MKGRNTLPTRIVVLKPNLGKIQSACASVSSPGYSHNYPSNFRKLTEYKSLGGAEIVSRSRRDSSDDVGSLNPLSRDAREIAREISRRMRDGCDGFIDPTSSGVRGYAGDESSYDAYESDSASESEVFKLSSVNREAKKRLSARWKTTHRCQDLEMVGHASTLGEMLAKPDRETKPKYLNANVGLDRTSDRHMSNNGTAIWDFPLRISNTDGWKDERNRISSRSRSLSPSFVSGKTHRRRMNSVTLAEDQYLMHNDTVNCGRSESVKGNLSWKEDISSKDIKCRSKKPFCHHKFTDERDSSTESNFEIQTEMNLETNPSEQQSTSQITAKDGTCTTPIPDAKAAAKHGVVTSSSKSSELQLKQSYSEVEKDKNTASHKEDSSFQEPLEGLPEQASASMQFPGAEPDSSESSKNADYHSPVSVLEVPFTEDISSSSESFERVSAELHELRMQLQLLKMESGPYAAPARISSEEDVAQHSLVDLEQNHKLEAKDWEASYVLDVLINSGFEESQLDLFRTTWHSPECPLHPDLFDNLEKKYSHENLESRSERRLLLDRINSVFVDVYQQLIDSFPWVMPKLTGVDLKGPKQVIRDSLQKLLSGQDFQAEGETPESILDRDMQWFGFKGEIDVIGNEIEKLLIDDMIAEVQTS</sequence>
<evidence type="ECO:0000259" key="2">
    <source>
        <dbReference type="Pfam" id="PF14309"/>
    </source>
</evidence>
<gene>
    <name evidence="3" type="ORF">FPE_LOCUS13713</name>
</gene>
<proteinExistence type="predicted"/>
<feature type="compositionally biased region" description="Polar residues" evidence="1">
    <location>
        <begin position="311"/>
        <end position="335"/>
    </location>
</feature>
<reference evidence="3" key="1">
    <citation type="submission" date="2023-05" db="EMBL/GenBank/DDBJ databases">
        <authorList>
            <person name="Huff M."/>
        </authorList>
    </citation>
    <scope>NUCLEOTIDE SEQUENCE</scope>
</reference>
<evidence type="ECO:0000256" key="1">
    <source>
        <dbReference type="SAM" id="MobiDB-lite"/>
    </source>
</evidence>
<dbReference type="AlphaFoldDB" id="A0AAD1ZAX2"/>
<evidence type="ECO:0000313" key="3">
    <source>
        <dbReference type="EMBL" id="CAI9766283.1"/>
    </source>
</evidence>
<evidence type="ECO:0000313" key="4">
    <source>
        <dbReference type="Proteomes" id="UP000834106"/>
    </source>
</evidence>
<keyword evidence="4" id="KW-1185">Reference proteome</keyword>
<dbReference type="InterPro" id="IPR025486">
    <property type="entry name" value="DUF4378"/>
</dbReference>